<evidence type="ECO:0000259" key="5">
    <source>
        <dbReference type="PROSITE" id="PS50931"/>
    </source>
</evidence>
<dbReference type="PROSITE" id="PS50931">
    <property type="entry name" value="HTH_LYSR"/>
    <property type="match status" value="1"/>
</dbReference>
<dbReference type="InterPro" id="IPR036388">
    <property type="entry name" value="WH-like_DNA-bd_sf"/>
</dbReference>
<accession>A0ABU6K5G4</accession>
<organism evidence="6 7">
    <name type="scientific">Uliginosibacterium silvisoli</name>
    <dbReference type="NCBI Taxonomy" id="3114758"/>
    <lineage>
        <taxon>Bacteria</taxon>
        <taxon>Pseudomonadati</taxon>
        <taxon>Pseudomonadota</taxon>
        <taxon>Betaproteobacteria</taxon>
        <taxon>Rhodocyclales</taxon>
        <taxon>Zoogloeaceae</taxon>
        <taxon>Uliginosibacterium</taxon>
    </lineage>
</organism>
<gene>
    <name evidence="6" type="ORF">VVD49_15550</name>
</gene>
<dbReference type="SUPFAM" id="SSF46785">
    <property type="entry name" value="Winged helix' DNA-binding domain"/>
    <property type="match status" value="1"/>
</dbReference>
<dbReference type="Pfam" id="PF03466">
    <property type="entry name" value="LysR_substrate"/>
    <property type="match status" value="1"/>
</dbReference>
<evidence type="ECO:0000256" key="2">
    <source>
        <dbReference type="ARBA" id="ARBA00023015"/>
    </source>
</evidence>
<dbReference type="InterPro" id="IPR005119">
    <property type="entry name" value="LysR_subst-bd"/>
</dbReference>
<dbReference type="SUPFAM" id="SSF53850">
    <property type="entry name" value="Periplasmic binding protein-like II"/>
    <property type="match status" value="1"/>
</dbReference>
<dbReference type="PANTHER" id="PTHR30537:SF5">
    <property type="entry name" value="HTH-TYPE TRANSCRIPTIONAL ACTIVATOR TTDR-RELATED"/>
    <property type="match status" value="1"/>
</dbReference>
<keyword evidence="7" id="KW-1185">Reference proteome</keyword>
<comment type="caution">
    <text evidence="6">The sequence shown here is derived from an EMBL/GenBank/DDBJ whole genome shotgun (WGS) entry which is preliminary data.</text>
</comment>
<evidence type="ECO:0000313" key="7">
    <source>
        <dbReference type="Proteomes" id="UP001331561"/>
    </source>
</evidence>
<name>A0ABU6K5G4_9RHOO</name>
<proteinExistence type="inferred from homology"/>
<dbReference type="InterPro" id="IPR000847">
    <property type="entry name" value="LysR_HTH_N"/>
</dbReference>
<dbReference type="Gene3D" id="3.40.190.290">
    <property type="match status" value="1"/>
</dbReference>
<protein>
    <submittedName>
        <fullName evidence="6">LysR family transcriptional regulator</fullName>
    </submittedName>
</protein>
<comment type="similarity">
    <text evidence="1">Belongs to the LysR transcriptional regulatory family.</text>
</comment>
<feature type="domain" description="HTH lysR-type" evidence="5">
    <location>
        <begin position="1"/>
        <end position="59"/>
    </location>
</feature>
<dbReference type="EMBL" id="JAYXHS010000003">
    <property type="protein sequence ID" value="MEC5387144.1"/>
    <property type="molecule type" value="Genomic_DNA"/>
</dbReference>
<dbReference type="PANTHER" id="PTHR30537">
    <property type="entry name" value="HTH-TYPE TRANSCRIPTIONAL REGULATOR"/>
    <property type="match status" value="1"/>
</dbReference>
<dbReference type="Pfam" id="PF00126">
    <property type="entry name" value="HTH_1"/>
    <property type="match status" value="1"/>
</dbReference>
<sequence length="305" mass="33131">MDKSRALALFLAVARAGSFSRAASDAGITPQAMSKAVKQLEAELGVRLLHRTTRKLSLTDEGARLFELADPGLRLLDDALGQVQQSRQAEAGLVRITAPPSVATHVLVPLIAEFQAEYPQTHFDLVLEDQFTDLIESRIDVGFRSGNAPERNVVARHLGNVPMSICAAPAYLARHGTPDSLEALLRQHRCTGFRHPKTGRTMPWELMVDGELVFQNVTSVFSCDDVATEHAAVLSGVGIGQLLDFTIAADLAAGRLVRLLPELASARPGLYMYYAQRTQIPLRVRRFIDFVIAAADPKRAAAGTA</sequence>
<evidence type="ECO:0000313" key="6">
    <source>
        <dbReference type="EMBL" id="MEC5387144.1"/>
    </source>
</evidence>
<keyword evidence="4" id="KW-0804">Transcription</keyword>
<dbReference type="InterPro" id="IPR036390">
    <property type="entry name" value="WH_DNA-bd_sf"/>
</dbReference>
<keyword evidence="2" id="KW-0805">Transcription regulation</keyword>
<evidence type="ECO:0000256" key="3">
    <source>
        <dbReference type="ARBA" id="ARBA00023125"/>
    </source>
</evidence>
<dbReference type="Proteomes" id="UP001331561">
    <property type="component" value="Unassembled WGS sequence"/>
</dbReference>
<keyword evidence="3" id="KW-0238">DNA-binding</keyword>
<dbReference type="Gene3D" id="1.10.10.10">
    <property type="entry name" value="Winged helix-like DNA-binding domain superfamily/Winged helix DNA-binding domain"/>
    <property type="match status" value="1"/>
</dbReference>
<dbReference type="CDD" id="cd08422">
    <property type="entry name" value="PBP2_CrgA_like"/>
    <property type="match status" value="1"/>
</dbReference>
<evidence type="ECO:0000256" key="4">
    <source>
        <dbReference type="ARBA" id="ARBA00023163"/>
    </source>
</evidence>
<dbReference type="RefSeq" id="WP_327600121.1">
    <property type="nucleotide sequence ID" value="NZ_JAYXHS010000003.1"/>
</dbReference>
<reference evidence="6 7" key="1">
    <citation type="submission" date="2024-01" db="EMBL/GenBank/DDBJ databases">
        <title>Uliginosibacterium soil sp. nov.</title>
        <authorList>
            <person name="Lv Y."/>
        </authorList>
    </citation>
    <scope>NUCLEOTIDE SEQUENCE [LARGE SCALE GENOMIC DNA]</scope>
    <source>
        <strain evidence="6 7">H3</strain>
    </source>
</reference>
<evidence type="ECO:0000256" key="1">
    <source>
        <dbReference type="ARBA" id="ARBA00009437"/>
    </source>
</evidence>
<dbReference type="InterPro" id="IPR058163">
    <property type="entry name" value="LysR-type_TF_proteobact-type"/>
</dbReference>